<feature type="transmembrane region" description="Helical" evidence="3">
    <location>
        <begin position="628"/>
        <end position="647"/>
    </location>
</feature>
<gene>
    <name evidence="5" type="ORF">SaccyDRAFT_1768</name>
</gene>
<reference evidence="5 6" key="1">
    <citation type="submission" date="2011-11" db="EMBL/GenBank/DDBJ databases">
        <title>The Noncontiguous Finished sequence of Saccharomonospora cyanea NA-134.</title>
        <authorList>
            <consortium name="US DOE Joint Genome Institute"/>
            <person name="Lucas S."/>
            <person name="Han J."/>
            <person name="Lapidus A."/>
            <person name="Cheng J.-F."/>
            <person name="Goodwin L."/>
            <person name="Pitluck S."/>
            <person name="Peters L."/>
            <person name="Ovchinnikova G."/>
            <person name="Lu M."/>
            <person name="Detter J.C."/>
            <person name="Han C."/>
            <person name="Tapia R."/>
            <person name="Land M."/>
            <person name="Hauser L."/>
            <person name="Kyrpides N."/>
            <person name="Ivanova N."/>
            <person name="Pagani I."/>
            <person name="Brambilla E.-M."/>
            <person name="Klenk H.-P."/>
            <person name="Woyke T."/>
        </authorList>
    </citation>
    <scope>NUCLEOTIDE SEQUENCE [LARGE SCALE GENOMIC DNA]</scope>
    <source>
        <strain evidence="5 6">NA-134</strain>
    </source>
</reference>
<dbReference type="eggNOG" id="COG4928">
    <property type="taxonomic scope" value="Bacteria"/>
</dbReference>
<dbReference type="PANTHER" id="PTHR22674:SF6">
    <property type="entry name" value="NTPASE KAP FAMILY P-LOOP DOMAIN-CONTAINING PROTEIN 1"/>
    <property type="match status" value="1"/>
</dbReference>
<feature type="compositionally biased region" description="Low complexity" evidence="2">
    <location>
        <begin position="718"/>
        <end position="727"/>
    </location>
</feature>
<keyword evidence="3" id="KW-1133">Transmembrane helix</keyword>
<accession>H5XI36</accession>
<evidence type="ECO:0000256" key="2">
    <source>
        <dbReference type="SAM" id="MobiDB-lite"/>
    </source>
</evidence>
<dbReference type="Pfam" id="PF07693">
    <property type="entry name" value="KAP_NTPase"/>
    <property type="match status" value="2"/>
</dbReference>
<evidence type="ECO:0000256" key="3">
    <source>
        <dbReference type="SAM" id="Phobius"/>
    </source>
</evidence>
<protein>
    <submittedName>
        <fullName evidence="5">WD40 repeat-containing protein</fullName>
    </submittedName>
</protein>
<dbReference type="PROSITE" id="PS50082">
    <property type="entry name" value="WD_REPEATS_2"/>
    <property type="match status" value="3"/>
</dbReference>
<feature type="repeat" description="WD" evidence="1">
    <location>
        <begin position="250"/>
        <end position="282"/>
    </location>
</feature>
<dbReference type="SUPFAM" id="SSF52540">
    <property type="entry name" value="P-loop containing nucleoside triphosphate hydrolases"/>
    <property type="match status" value="1"/>
</dbReference>
<evidence type="ECO:0000313" key="5">
    <source>
        <dbReference type="EMBL" id="EHR60666.1"/>
    </source>
</evidence>
<dbReference type="InterPro" id="IPR052754">
    <property type="entry name" value="NTPase_KAP_P-loop"/>
</dbReference>
<keyword evidence="3" id="KW-0812">Transmembrane</keyword>
<dbReference type="InterPro" id="IPR001680">
    <property type="entry name" value="WD40_rpt"/>
</dbReference>
<dbReference type="OrthoDB" id="88903at2"/>
<feature type="transmembrane region" description="Helical" evidence="3">
    <location>
        <begin position="491"/>
        <end position="511"/>
    </location>
</feature>
<dbReference type="AlphaFoldDB" id="H5XI36"/>
<dbReference type="Pfam" id="PF00400">
    <property type="entry name" value="WD40"/>
    <property type="match status" value="4"/>
</dbReference>
<dbReference type="HOGENOM" id="CLU_333126_0_0_11"/>
<evidence type="ECO:0000259" key="4">
    <source>
        <dbReference type="Pfam" id="PF07693"/>
    </source>
</evidence>
<dbReference type="RefSeq" id="WP_005455445.1">
    <property type="nucleotide sequence ID" value="NZ_CM001440.1"/>
</dbReference>
<keyword evidence="6" id="KW-1185">Reference proteome</keyword>
<feature type="region of interest" description="Disordered" evidence="2">
    <location>
        <begin position="696"/>
        <end position="742"/>
    </location>
</feature>
<feature type="transmembrane region" description="Helical" evidence="3">
    <location>
        <begin position="464"/>
        <end position="485"/>
    </location>
</feature>
<dbReference type="PROSITE" id="PS50294">
    <property type="entry name" value="WD_REPEATS_REGION"/>
    <property type="match status" value="3"/>
</dbReference>
<dbReference type="Proteomes" id="UP000002791">
    <property type="component" value="Chromosome"/>
</dbReference>
<evidence type="ECO:0000256" key="1">
    <source>
        <dbReference type="PROSITE-ProRule" id="PRU00221"/>
    </source>
</evidence>
<dbReference type="InterPro" id="IPR015943">
    <property type="entry name" value="WD40/YVTN_repeat-like_dom_sf"/>
</dbReference>
<sequence>MEHFAGHEGGIHAVAVSPDGTRVLTGGEDRAVREWDLLSGRLHRELTGHTKPVRALALHGDTMVTCDEGGHVSTWSSASGRPRRRSRMETRWALTATAGAAATAQGAVVAGLANGDVVLHTVENESTRRLLSTSAWVRAVAVTPQATQAAVGVEHAGVFLVDLLADRTRQVGTGTVTAVALRDGELLTGAADGKVTLLGANTGTELVRFPGHTAAVSAVEFGGDTHVFAAADDGTLLAWDRTRPHDPVVLNGHLGPVLALSTVPDADHVVSVGHDQTIRVWDHLVGVQVAGTGFTEPAPPPPRPTPASDEASARDLLGFREDVRTLAAMITDRATEPPLCVALLGPWGSGKSSFLRQLHDRVDTLADLSRNNPGRSAFAATVRQVRFNAWHYHDDELWVGLVEQLFTDLADDIDDVDVARDELRTRLRGLESVRDNADRSPLTRAVRLLASGVDPEIRRRRRRAAVVSGIIGLLGVGAVLVGWFLLRDTLITVAGAAVAAITGLASVLSALDTVRLSLAPLASGVRGTVAARREELDTEIRNVRERLNQLDAAHRLGRLVAEVRQGRYEPYRGLLGRVHDDLRALDRDMRAAQAEWQLAGSQGPPPLERIVLYIDDLDRCEPKKVVDVLAAVHLLLALPLFVVVVAVDPRWLHKCLHEAGLPPEYLDKVFQIVYALRPMGNRTATLIDALIPTEADEAAEEPPRQATPVPDPVPDTPGVPGAEQSAAPPSPSPRTDPSEVRELRTRRLQLRNEERDHIHRIAPRLPTPRSVKKLVNLYRLIRVGIRDEEFDSFPHRAVLDLLGLLVSDPAAAREAFIAILTTDDLDSAVPLEWRGEMFDDLHTYRRWVGTIARFGFETHDLVTS</sequence>
<keyword evidence="3" id="KW-0472">Membrane</keyword>
<dbReference type="PANTHER" id="PTHR22674">
    <property type="entry name" value="NTPASE, KAP FAMILY P-LOOP DOMAIN-CONTAINING 1"/>
    <property type="match status" value="1"/>
</dbReference>
<feature type="domain" description="KAP NTPase" evidence="4">
    <location>
        <begin position="325"/>
        <end position="404"/>
    </location>
</feature>
<dbReference type="SMART" id="SM00320">
    <property type="entry name" value="WD40"/>
    <property type="match status" value="5"/>
</dbReference>
<dbReference type="Gene3D" id="2.130.10.10">
    <property type="entry name" value="YVTN repeat-like/Quinoprotein amine dehydrogenase"/>
    <property type="match status" value="2"/>
</dbReference>
<organism evidence="5 6">
    <name type="scientific">Saccharomonospora cyanea NA-134</name>
    <dbReference type="NCBI Taxonomy" id="882082"/>
    <lineage>
        <taxon>Bacteria</taxon>
        <taxon>Bacillati</taxon>
        <taxon>Actinomycetota</taxon>
        <taxon>Actinomycetes</taxon>
        <taxon>Pseudonocardiales</taxon>
        <taxon>Pseudonocardiaceae</taxon>
        <taxon>Saccharomonospora</taxon>
    </lineage>
</organism>
<dbReference type="InterPro" id="IPR011646">
    <property type="entry name" value="KAP_P-loop"/>
</dbReference>
<evidence type="ECO:0000313" key="6">
    <source>
        <dbReference type="Proteomes" id="UP000002791"/>
    </source>
</evidence>
<feature type="repeat" description="WD" evidence="1">
    <location>
        <begin position="4"/>
        <end position="45"/>
    </location>
</feature>
<dbReference type="InterPro" id="IPR036322">
    <property type="entry name" value="WD40_repeat_dom_sf"/>
</dbReference>
<dbReference type="InterPro" id="IPR027417">
    <property type="entry name" value="P-loop_NTPase"/>
</dbReference>
<dbReference type="EMBL" id="CM001440">
    <property type="protein sequence ID" value="EHR60666.1"/>
    <property type="molecule type" value="Genomic_DNA"/>
</dbReference>
<proteinExistence type="predicted"/>
<feature type="domain" description="KAP NTPase" evidence="4">
    <location>
        <begin position="609"/>
        <end position="778"/>
    </location>
</feature>
<keyword evidence="1" id="KW-0853">WD repeat</keyword>
<dbReference type="STRING" id="882082.SaccyDRAFT_1768"/>
<name>H5XI36_9PSEU</name>
<feature type="repeat" description="WD" evidence="1">
    <location>
        <begin position="209"/>
        <end position="240"/>
    </location>
</feature>
<dbReference type="SUPFAM" id="SSF50978">
    <property type="entry name" value="WD40 repeat-like"/>
    <property type="match status" value="1"/>
</dbReference>
<dbReference type="eggNOG" id="COG2319">
    <property type="taxonomic scope" value="Bacteria"/>
</dbReference>